<dbReference type="STRING" id="1891926.Fuma_05174"/>
<dbReference type="KEGG" id="fmr:Fuma_05174"/>
<dbReference type="Proteomes" id="UP000187735">
    <property type="component" value="Chromosome"/>
</dbReference>
<accession>A0A1P8WN88</accession>
<evidence type="ECO:0000313" key="2">
    <source>
        <dbReference type="Proteomes" id="UP000187735"/>
    </source>
</evidence>
<name>A0A1P8WN88_9PLAN</name>
<keyword evidence="2" id="KW-1185">Reference proteome</keyword>
<evidence type="ECO:0000313" key="1">
    <source>
        <dbReference type="EMBL" id="APZ95515.1"/>
    </source>
</evidence>
<organism evidence="1 2">
    <name type="scientific">Fuerstiella marisgermanici</name>
    <dbReference type="NCBI Taxonomy" id="1891926"/>
    <lineage>
        <taxon>Bacteria</taxon>
        <taxon>Pseudomonadati</taxon>
        <taxon>Planctomycetota</taxon>
        <taxon>Planctomycetia</taxon>
        <taxon>Planctomycetales</taxon>
        <taxon>Planctomycetaceae</taxon>
        <taxon>Fuerstiella</taxon>
    </lineage>
</organism>
<sequence length="56" mass="5906">MSPEERIHFNSVLGTRMAGDGSAAEPLLKSVGEQTGLTLTKVGQPQLILLVAEVSK</sequence>
<dbReference type="EMBL" id="CP017641">
    <property type="protein sequence ID" value="APZ95515.1"/>
    <property type="molecule type" value="Genomic_DNA"/>
</dbReference>
<reference evidence="1 2" key="1">
    <citation type="journal article" date="2016" name="Front. Microbiol.">
        <title>Fuerstia marisgermanicae gen. nov., sp. nov., an Unusual Member of the Phylum Planctomycetes from the German Wadden Sea.</title>
        <authorList>
            <person name="Kohn T."/>
            <person name="Heuer A."/>
            <person name="Jogler M."/>
            <person name="Vollmers J."/>
            <person name="Boedeker C."/>
            <person name="Bunk B."/>
            <person name="Rast P."/>
            <person name="Borchert D."/>
            <person name="Glockner I."/>
            <person name="Freese H.M."/>
            <person name="Klenk H.P."/>
            <person name="Overmann J."/>
            <person name="Kaster A.K."/>
            <person name="Rohde M."/>
            <person name="Wiegand S."/>
            <person name="Jogler C."/>
        </authorList>
    </citation>
    <scope>NUCLEOTIDE SEQUENCE [LARGE SCALE GENOMIC DNA]</scope>
    <source>
        <strain evidence="1 2">NH11</strain>
    </source>
</reference>
<protein>
    <submittedName>
        <fullName evidence="1">Uncharacterized protein</fullName>
    </submittedName>
</protein>
<proteinExistence type="predicted"/>
<dbReference type="AlphaFoldDB" id="A0A1P8WN88"/>
<gene>
    <name evidence="1" type="ORF">Fuma_05174</name>
</gene>